<dbReference type="PANTHER" id="PTHR39193">
    <property type="entry name" value="5-DEOXY-GLUCURONATE ISOMERASE"/>
    <property type="match status" value="1"/>
</dbReference>
<dbReference type="InterPro" id="IPR021120">
    <property type="entry name" value="KduI/IolB_isomerase"/>
</dbReference>
<evidence type="ECO:0000313" key="2">
    <source>
        <dbReference type="EMBL" id="SFF91869.1"/>
    </source>
</evidence>
<dbReference type="InterPro" id="IPR014710">
    <property type="entry name" value="RmlC-like_jellyroll"/>
</dbReference>
<dbReference type="GeneID" id="90544140"/>
<dbReference type="GO" id="GO:0019310">
    <property type="term" value="P:inositol catabolic process"/>
    <property type="evidence" value="ECO:0007669"/>
    <property type="project" value="InterPro"/>
</dbReference>
<keyword evidence="3" id="KW-1185">Reference proteome</keyword>
<dbReference type="SUPFAM" id="SSF51182">
    <property type="entry name" value="RmlC-like cupins"/>
    <property type="match status" value="1"/>
</dbReference>
<dbReference type="RefSeq" id="WP_027638877.1">
    <property type="nucleotide sequence ID" value="NZ_BAAACD010000038.1"/>
</dbReference>
<gene>
    <name evidence="2" type="ORF">SAMN04487885_11560</name>
</gene>
<dbReference type="Gene3D" id="2.60.120.10">
    <property type="entry name" value="Jelly Rolls"/>
    <property type="match status" value="2"/>
</dbReference>
<dbReference type="EMBL" id="FOOE01000015">
    <property type="protein sequence ID" value="SFF91869.1"/>
    <property type="molecule type" value="Genomic_DNA"/>
</dbReference>
<dbReference type="STRING" id="1529.SAMN04487885_11560"/>
<dbReference type="Pfam" id="PF04962">
    <property type="entry name" value="KduI"/>
    <property type="match status" value="1"/>
</dbReference>
<sequence length="267" mass="30221">MINQKNKERMENWAVQSSEKPGFHRVITPDKCECKEAQIFRLNLSKGETYKLESNELEMHPVLLNGKAKLSGHSILNQEMDKFDSCYIPGNDILMITAIEECIFYIAAAKYEGIGKPIFRKFDITLPIGDIHQIHGEGVGQREVMFTLAPQDKASKLICGLTWSGEGAWTSWPPHQHEKDLEEVYCYFDMPAPKFGFHISYLKSGEVEDIVTHTVQSGTMVQAPCGYHPTVASPGSRNAYLWVLASFSQKSRRYDLAINDPAFDIKK</sequence>
<keyword evidence="1 2" id="KW-0413">Isomerase</keyword>
<dbReference type="Proteomes" id="UP000182135">
    <property type="component" value="Unassembled WGS sequence"/>
</dbReference>
<evidence type="ECO:0000313" key="3">
    <source>
        <dbReference type="Proteomes" id="UP000182135"/>
    </source>
</evidence>
<dbReference type="eggNOG" id="COG3718">
    <property type="taxonomic scope" value="Bacteria"/>
</dbReference>
<accession>A0A1I2MME7</accession>
<dbReference type="GO" id="GO:0008880">
    <property type="term" value="F:glucuronate isomerase activity"/>
    <property type="evidence" value="ECO:0007669"/>
    <property type="project" value="InterPro"/>
</dbReference>
<dbReference type="InterPro" id="IPR024203">
    <property type="entry name" value="Deoxy-glucuronate_isom_IolB"/>
</dbReference>
<dbReference type="PANTHER" id="PTHR39193:SF1">
    <property type="entry name" value="5-DEOXY-GLUCURONATE ISOMERASE"/>
    <property type="match status" value="1"/>
</dbReference>
<evidence type="ECO:0000256" key="1">
    <source>
        <dbReference type="ARBA" id="ARBA00023235"/>
    </source>
</evidence>
<organism evidence="2 3">
    <name type="scientific">Clostridium cadaveris</name>
    <dbReference type="NCBI Taxonomy" id="1529"/>
    <lineage>
        <taxon>Bacteria</taxon>
        <taxon>Bacillati</taxon>
        <taxon>Bacillota</taxon>
        <taxon>Clostridia</taxon>
        <taxon>Eubacteriales</taxon>
        <taxon>Clostridiaceae</taxon>
        <taxon>Clostridium</taxon>
    </lineage>
</organism>
<protein>
    <submittedName>
        <fullName evidence="2">5-deoxy-glucuronate isomerase</fullName>
    </submittedName>
</protein>
<reference evidence="2 3" key="1">
    <citation type="submission" date="2016-10" db="EMBL/GenBank/DDBJ databases">
        <authorList>
            <person name="de Groot N.N."/>
        </authorList>
    </citation>
    <scope>NUCLEOTIDE SEQUENCE [LARGE SCALE GENOMIC DNA]</scope>
    <source>
        <strain evidence="2 3">NLAE-zl-G419</strain>
    </source>
</reference>
<proteinExistence type="predicted"/>
<dbReference type="OrthoDB" id="9799936at2"/>
<name>A0A1I2MME7_9CLOT</name>
<dbReference type="InterPro" id="IPR011051">
    <property type="entry name" value="RmlC_Cupin_sf"/>
</dbReference>
<dbReference type="AlphaFoldDB" id="A0A1I2MME7"/>